<comment type="similarity">
    <text evidence="2 10">Belongs to the IPP isomerase type 1 family.</text>
</comment>
<evidence type="ECO:0000256" key="1">
    <source>
        <dbReference type="ARBA" id="ARBA00004826"/>
    </source>
</evidence>
<feature type="binding site" evidence="10">
    <location>
        <position position="26"/>
    </location>
    <ligand>
        <name>Mn(2+)</name>
        <dbReference type="ChEBI" id="CHEBI:29035"/>
    </ligand>
</feature>
<dbReference type="PIRSF" id="PIRSF018427">
    <property type="entry name" value="Isopntndiph_ism"/>
    <property type="match status" value="1"/>
</dbReference>
<dbReference type="GO" id="GO:0004452">
    <property type="term" value="F:isopentenyl-diphosphate delta-isomerase activity"/>
    <property type="evidence" value="ECO:0007669"/>
    <property type="project" value="UniProtKB-UniRule"/>
</dbReference>
<dbReference type="CDD" id="cd02885">
    <property type="entry name" value="NUDIX_IPP_Isomerase"/>
    <property type="match status" value="1"/>
</dbReference>
<name>A0A1N7PFX3_9RHOB</name>
<comment type="pathway">
    <text evidence="1 10">Isoprenoid biosynthesis; dimethylallyl diphosphate biosynthesis; dimethylallyl diphosphate from isopentenyl diphosphate: step 1/1.</text>
</comment>
<comment type="cofactor">
    <cofactor evidence="10">
        <name>Mn(2+)</name>
        <dbReference type="ChEBI" id="CHEBI:29035"/>
    </cofactor>
    <text evidence="10">Binds 1 Mn(2+) ion per subunit.</text>
</comment>
<keyword evidence="4 10" id="KW-0963">Cytoplasm</keyword>
<dbReference type="RefSeq" id="WP_076532149.1">
    <property type="nucleotide sequence ID" value="NZ_BMEH01000005.1"/>
</dbReference>
<dbReference type="EMBL" id="FTOT01000005">
    <property type="protein sequence ID" value="SIT09545.1"/>
    <property type="molecule type" value="Genomic_DNA"/>
</dbReference>
<evidence type="ECO:0000313" key="13">
    <source>
        <dbReference type="EMBL" id="SIT09545.1"/>
    </source>
</evidence>
<dbReference type="EC" id="5.3.3.2" evidence="3 10"/>
<comment type="function">
    <text evidence="10">Catalyzes the 1,3-allylic rearrangement of the homoallylic substrate isopentenyl (IPP) to its highly electrophilic allylic isomer, dimethylallyl diphosphate (DMAPP).</text>
</comment>
<dbReference type="GO" id="GO:0005737">
    <property type="term" value="C:cytoplasm"/>
    <property type="evidence" value="ECO:0007669"/>
    <property type="project" value="UniProtKB-SubCell"/>
</dbReference>
<dbReference type="HAMAP" id="MF_00202">
    <property type="entry name" value="Idi"/>
    <property type="match status" value="1"/>
</dbReference>
<dbReference type="NCBIfam" id="NF002995">
    <property type="entry name" value="PRK03759.1"/>
    <property type="match status" value="1"/>
</dbReference>
<evidence type="ECO:0000256" key="5">
    <source>
        <dbReference type="ARBA" id="ARBA00022723"/>
    </source>
</evidence>
<feature type="binding site" evidence="10">
    <location>
        <position position="20"/>
    </location>
    <ligand>
        <name>Mn(2+)</name>
        <dbReference type="ChEBI" id="CHEBI:29035"/>
    </ligand>
</feature>
<protein>
    <recommendedName>
        <fullName evidence="3 10">Isopentenyl-diphosphate Delta-isomerase</fullName>
        <shortName evidence="10">IPP isomerase</shortName>
        <ecNumber evidence="3 10">5.3.3.2</ecNumber>
    </recommendedName>
    <alternativeName>
        <fullName evidence="10">IPP:DMAPP isomerase</fullName>
    </alternativeName>
    <alternativeName>
        <fullName evidence="10">Isopentenyl pyrophosphate isomerase</fullName>
    </alternativeName>
</protein>
<reference evidence="13 14" key="1">
    <citation type="submission" date="2017-01" db="EMBL/GenBank/DDBJ databases">
        <authorList>
            <person name="Mah S.A."/>
            <person name="Swanson W.J."/>
            <person name="Moy G.W."/>
            <person name="Vacquier V.D."/>
        </authorList>
    </citation>
    <scope>NUCLEOTIDE SEQUENCE [LARGE SCALE GENOMIC DNA]</scope>
    <source>
        <strain evidence="13 14">DSM 26375</strain>
    </source>
</reference>
<dbReference type="GO" id="GO:0046872">
    <property type="term" value="F:metal ion binding"/>
    <property type="evidence" value="ECO:0007669"/>
    <property type="project" value="UniProtKB-KW"/>
</dbReference>
<dbReference type="UniPathway" id="UPA00059">
    <property type="reaction ID" value="UER00104"/>
</dbReference>
<keyword evidence="6 10" id="KW-0460">Magnesium</keyword>
<dbReference type="PANTHER" id="PTHR10885:SF0">
    <property type="entry name" value="ISOPENTENYL-DIPHOSPHATE DELTA-ISOMERASE"/>
    <property type="match status" value="1"/>
</dbReference>
<dbReference type="OrthoDB" id="9809458at2"/>
<evidence type="ECO:0000256" key="3">
    <source>
        <dbReference type="ARBA" id="ARBA00012057"/>
    </source>
</evidence>
<dbReference type="Pfam" id="PF00293">
    <property type="entry name" value="NUDIX"/>
    <property type="match status" value="1"/>
</dbReference>
<dbReference type="GO" id="GO:0009240">
    <property type="term" value="P:isopentenyl diphosphate biosynthetic process"/>
    <property type="evidence" value="ECO:0007669"/>
    <property type="project" value="TreeGrafter"/>
</dbReference>
<evidence type="ECO:0000313" key="14">
    <source>
        <dbReference type="Proteomes" id="UP000186141"/>
    </source>
</evidence>
<comment type="catalytic activity">
    <reaction evidence="10">
        <text>isopentenyl diphosphate = dimethylallyl diphosphate</text>
        <dbReference type="Rhea" id="RHEA:23284"/>
        <dbReference type="ChEBI" id="CHEBI:57623"/>
        <dbReference type="ChEBI" id="CHEBI:128769"/>
        <dbReference type="EC" id="5.3.3.2"/>
    </reaction>
</comment>
<feature type="binding site" evidence="10">
    <location>
        <position position="109"/>
    </location>
    <ligand>
        <name>Mn(2+)</name>
        <dbReference type="ChEBI" id="CHEBI:29035"/>
    </ligand>
</feature>
<evidence type="ECO:0000256" key="2">
    <source>
        <dbReference type="ARBA" id="ARBA00007579"/>
    </source>
</evidence>
<organism evidence="13 14">
    <name type="scientific">Gemmobacter megaterium</name>
    <dbReference type="NCBI Taxonomy" id="1086013"/>
    <lineage>
        <taxon>Bacteria</taxon>
        <taxon>Pseudomonadati</taxon>
        <taxon>Pseudomonadota</taxon>
        <taxon>Alphaproteobacteria</taxon>
        <taxon>Rhodobacterales</taxon>
        <taxon>Paracoccaceae</taxon>
        <taxon>Gemmobacter</taxon>
    </lineage>
</organism>
<evidence type="ECO:0000256" key="8">
    <source>
        <dbReference type="ARBA" id="ARBA00023229"/>
    </source>
</evidence>
<dbReference type="InterPro" id="IPR056375">
    <property type="entry name" value="Idi_bact"/>
</dbReference>
<dbReference type="PANTHER" id="PTHR10885">
    <property type="entry name" value="ISOPENTENYL-DIPHOSPHATE DELTA-ISOMERASE"/>
    <property type="match status" value="1"/>
</dbReference>
<evidence type="ECO:0000256" key="10">
    <source>
        <dbReference type="HAMAP-Rule" id="MF_00202"/>
    </source>
</evidence>
<evidence type="ECO:0000256" key="4">
    <source>
        <dbReference type="ARBA" id="ARBA00022490"/>
    </source>
</evidence>
<dbReference type="PROSITE" id="PS51462">
    <property type="entry name" value="NUDIX"/>
    <property type="match status" value="1"/>
</dbReference>
<feature type="domain" description="Nudix hydrolase" evidence="12">
    <location>
        <begin position="24"/>
        <end position="159"/>
    </location>
</feature>
<feature type="active site" evidence="10 11">
    <location>
        <position position="109"/>
    </location>
</feature>
<dbReference type="AlphaFoldDB" id="A0A1N7PFX3"/>
<feature type="binding site" evidence="10">
    <location>
        <position position="63"/>
    </location>
    <ligand>
        <name>Mn(2+)</name>
        <dbReference type="ChEBI" id="CHEBI:29035"/>
    </ligand>
</feature>
<feature type="binding site" evidence="10">
    <location>
        <position position="107"/>
    </location>
    <ligand>
        <name>Mn(2+)</name>
        <dbReference type="ChEBI" id="CHEBI:29035"/>
    </ligand>
</feature>
<gene>
    <name evidence="10" type="primary">idi</name>
    <name evidence="13" type="ORF">SAMN05421774_105226</name>
</gene>
<keyword evidence="5 10" id="KW-0479">Metal-binding</keyword>
<evidence type="ECO:0000256" key="11">
    <source>
        <dbReference type="PIRSR" id="PIRSR018427-1"/>
    </source>
</evidence>
<dbReference type="NCBIfam" id="TIGR02150">
    <property type="entry name" value="IPP_isom_1"/>
    <property type="match status" value="1"/>
</dbReference>
<comment type="cofactor">
    <cofactor evidence="10">
        <name>Mg(2+)</name>
        <dbReference type="ChEBI" id="CHEBI:18420"/>
    </cofactor>
    <text evidence="10">Binds 1 Mg(2+) ion per subunit. The magnesium ion binds only when substrate is bound.</text>
</comment>
<dbReference type="GO" id="GO:0050992">
    <property type="term" value="P:dimethylallyl diphosphate biosynthetic process"/>
    <property type="evidence" value="ECO:0007669"/>
    <property type="project" value="UniProtKB-UniRule"/>
</dbReference>
<sequence length="173" mass="19232">MLIPAWVDGATVAMDKLEVHRRGVRHPAVSVFVLDHMGRVLIQRRALAKYHTPGLWANTCCTHPHWGEAAQICAIRRLHEELGIGGLTLRPVGTVEYRADVGNGLTEHEVVSIFAGLAPESLPVAPDPAEVAETRWIAPDDLLDEIAAAPERFTPWLRIYMTDHRALIFGPRR</sequence>
<evidence type="ECO:0000256" key="9">
    <source>
        <dbReference type="ARBA" id="ARBA00023235"/>
    </source>
</evidence>
<dbReference type="SUPFAM" id="SSF55811">
    <property type="entry name" value="Nudix"/>
    <property type="match status" value="1"/>
</dbReference>
<accession>A0A1N7PFX3</accession>
<dbReference type="InterPro" id="IPR000086">
    <property type="entry name" value="NUDIX_hydrolase_dom"/>
</dbReference>
<evidence type="ECO:0000256" key="7">
    <source>
        <dbReference type="ARBA" id="ARBA00023211"/>
    </source>
</evidence>
<proteinExistence type="inferred from homology"/>
<keyword evidence="8 10" id="KW-0414">Isoprene biosynthesis</keyword>
<dbReference type="Proteomes" id="UP000186141">
    <property type="component" value="Unassembled WGS sequence"/>
</dbReference>
<keyword evidence="7 10" id="KW-0464">Manganese</keyword>
<evidence type="ECO:0000259" key="12">
    <source>
        <dbReference type="PROSITE" id="PS51462"/>
    </source>
</evidence>
<feature type="active site" evidence="10 11">
    <location>
        <position position="61"/>
    </location>
</feature>
<comment type="subcellular location">
    <subcellularLocation>
        <location evidence="10">Cytoplasm</location>
    </subcellularLocation>
</comment>
<dbReference type="Gene3D" id="3.90.79.10">
    <property type="entry name" value="Nucleoside Triphosphate Pyrophosphohydrolase"/>
    <property type="match status" value="1"/>
</dbReference>
<dbReference type="InterPro" id="IPR011876">
    <property type="entry name" value="IsopentenylPP_isomerase_typ1"/>
</dbReference>
<keyword evidence="9 10" id="KW-0413">Isomerase</keyword>
<dbReference type="STRING" id="1086013.SAMN05421774_105226"/>
<feature type="binding site" evidence="10">
    <location>
        <position position="81"/>
    </location>
    <ligand>
        <name>Mg(2+)</name>
        <dbReference type="ChEBI" id="CHEBI:18420"/>
    </ligand>
</feature>
<keyword evidence="14" id="KW-1185">Reference proteome</keyword>
<evidence type="ECO:0000256" key="6">
    <source>
        <dbReference type="ARBA" id="ARBA00022842"/>
    </source>
</evidence>
<dbReference type="InterPro" id="IPR015797">
    <property type="entry name" value="NUDIX_hydrolase-like_dom_sf"/>
</dbReference>